<gene>
    <name evidence="2" type="ORF">HUG12_12485</name>
</gene>
<sequence>MSSTTHSGPGPEVNRDPDGNRLYLTLSGSFTTAAVVAAMAQARHAAEHCDPGFSVVVDAREFSAADDGALSALAEWERVLGFAGADAVVRVGEGETVSNAELSASDRRSAEQTLAE</sequence>
<feature type="region of interest" description="Disordered" evidence="1">
    <location>
        <begin position="1"/>
        <end position="20"/>
    </location>
</feature>
<name>A0A7D5QBS6_9EURY</name>
<keyword evidence="3" id="KW-1185">Reference proteome</keyword>
<dbReference type="Proteomes" id="UP000509626">
    <property type="component" value="Chromosome"/>
</dbReference>
<dbReference type="RefSeq" id="WP_179269084.1">
    <property type="nucleotide sequence ID" value="NZ_CP058579.1"/>
</dbReference>
<dbReference type="KEGG" id="halu:HUG12_12485"/>
<dbReference type="GeneID" id="56038290"/>
<proteinExistence type="predicted"/>
<reference evidence="2 3" key="1">
    <citation type="submission" date="2020-06" db="EMBL/GenBank/DDBJ databases">
        <title>NJ-3-1, isolated from saline soil.</title>
        <authorList>
            <person name="Cui H.L."/>
            <person name="Shi X."/>
        </authorList>
    </citation>
    <scope>NUCLEOTIDE SEQUENCE [LARGE SCALE GENOMIC DNA]</scope>
    <source>
        <strain evidence="2 3">NJ-3-1</strain>
    </source>
</reference>
<evidence type="ECO:0000256" key="1">
    <source>
        <dbReference type="SAM" id="MobiDB-lite"/>
    </source>
</evidence>
<protein>
    <recommendedName>
        <fullName evidence="4">STAS domain-containing protein</fullName>
    </recommendedName>
</protein>
<dbReference type="OrthoDB" id="378269at2157"/>
<evidence type="ECO:0000313" key="3">
    <source>
        <dbReference type="Proteomes" id="UP000509626"/>
    </source>
</evidence>
<evidence type="ECO:0000313" key="2">
    <source>
        <dbReference type="EMBL" id="QLG62499.1"/>
    </source>
</evidence>
<dbReference type="EMBL" id="CP058579">
    <property type="protein sequence ID" value="QLG62499.1"/>
    <property type="molecule type" value="Genomic_DNA"/>
</dbReference>
<dbReference type="AlphaFoldDB" id="A0A7D5QBS6"/>
<evidence type="ECO:0008006" key="4">
    <source>
        <dbReference type="Google" id="ProtNLM"/>
    </source>
</evidence>
<organism evidence="2 3">
    <name type="scientific">Halorarum salinum</name>
    <dbReference type="NCBI Taxonomy" id="2743089"/>
    <lineage>
        <taxon>Archaea</taxon>
        <taxon>Methanobacteriati</taxon>
        <taxon>Methanobacteriota</taxon>
        <taxon>Stenosarchaea group</taxon>
        <taxon>Halobacteria</taxon>
        <taxon>Halobacteriales</taxon>
        <taxon>Haloferacaceae</taxon>
        <taxon>Halorarum</taxon>
    </lineage>
</organism>
<accession>A0A7D5QBS6</accession>